<dbReference type="Pfam" id="PF11751">
    <property type="entry name" value="PorP_SprF"/>
    <property type="match status" value="1"/>
</dbReference>
<accession>A0ABT1SZR0</accession>
<sequence>MIVRSPIKLLCAFLATILLCGSLGLHAQQRPQYSQYIFNNYLLNPALSGIENYTDVKLGYRGQWTGLEGAPVTSFFSINAPIGNTFVNGDANSFASEESQNPFSRFDPSAYQASDPHHGIGMMIVSDKTGAITQTDIQGTYAYHLGISRGLNLSLGISAGYTHQQINISMLTVKDGNDQTLSNLSANTWAPNLGFGIWVYARSYFAGFSVQQLLPRQNFEQYNNHNLNNPAVQHYFFTAGIKVFLNEDISITPSALLKFTKPVPVSFDVNTKVSFRNKFWLGASYRRNDSYTGMAGFNLSSFLNFGYGYDMNSAPLRTVPGGTHEVFIGLLLNNRFKLNCPTHGF</sequence>
<evidence type="ECO:0000256" key="1">
    <source>
        <dbReference type="SAM" id="SignalP"/>
    </source>
</evidence>
<name>A0ABT1SZR0_9SPHI</name>
<dbReference type="Proteomes" id="UP001204376">
    <property type="component" value="Unassembled WGS sequence"/>
</dbReference>
<comment type="caution">
    <text evidence="2">The sequence shown here is derived from an EMBL/GenBank/DDBJ whole genome shotgun (WGS) entry which is preliminary data.</text>
</comment>
<dbReference type="RefSeq" id="WP_256537751.1">
    <property type="nucleotide sequence ID" value="NZ_JANHOH010000001.1"/>
</dbReference>
<dbReference type="InterPro" id="IPR019861">
    <property type="entry name" value="PorP/SprF_Bacteroidetes"/>
</dbReference>
<evidence type="ECO:0000313" key="3">
    <source>
        <dbReference type="Proteomes" id="UP001204376"/>
    </source>
</evidence>
<feature type="signal peptide" evidence="1">
    <location>
        <begin position="1"/>
        <end position="27"/>
    </location>
</feature>
<dbReference type="EMBL" id="JANHOH010000001">
    <property type="protein sequence ID" value="MCQ6957546.1"/>
    <property type="molecule type" value="Genomic_DNA"/>
</dbReference>
<feature type="chain" id="PRO_5046979086" evidence="1">
    <location>
        <begin position="28"/>
        <end position="345"/>
    </location>
</feature>
<organism evidence="2 3">
    <name type="scientific">Mucilaginibacter aquariorum</name>
    <dbReference type="NCBI Taxonomy" id="2967225"/>
    <lineage>
        <taxon>Bacteria</taxon>
        <taxon>Pseudomonadati</taxon>
        <taxon>Bacteroidota</taxon>
        <taxon>Sphingobacteriia</taxon>
        <taxon>Sphingobacteriales</taxon>
        <taxon>Sphingobacteriaceae</taxon>
        <taxon>Mucilaginibacter</taxon>
    </lineage>
</organism>
<dbReference type="NCBIfam" id="TIGR03519">
    <property type="entry name" value="T9SS_PorP_fam"/>
    <property type="match status" value="1"/>
</dbReference>
<keyword evidence="3" id="KW-1185">Reference proteome</keyword>
<proteinExistence type="predicted"/>
<evidence type="ECO:0000313" key="2">
    <source>
        <dbReference type="EMBL" id="MCQ6957546.1"/>
    </source>
</evidence>
<gene>
    <name evidence="2" type="ORF">NPE20_06245</name>
</gene>
<keyword evidence="1" id="KW-0732">Signal</keyword>
<reference evidence="2 3" key="1">
    <citation type="submission" date="2022-07" db="EMBL/GenBank/DDBJ databases">
        <title>Mucilaginibacter sp. JC4.</title>
        <authorList>
            <person name="Le V."/>
            <person name="Ko S.-R."/>
            <person name="Ahn C.-Y."/>
            <person name="Oh H.-M."/>
        </authorList>
    </citation>
    <scope>NUCLEOTIDE SEQUENCE [LARGE SCALE GENOMIC DNA]</scope>
    <source>
        <strain evidence="2 3">JC4</strain>
    </source>
</reference>
<protein>
    <submittedName>
        <fullName evidence="2">Type IX secretion system membrane protein PorP/SprF</fullName>
    </submittedName>
</protein>